<proteinExistence type="predicted"/>
<keyword evidence="4" id="KW-1185">Reference proteome</keyword>
<evidence type="ECO:0000256" key="1">
    <source>
        <dbReference type="SAM" id="MobiDB-lite"/>
    </source>
</evidence>
<protein>
    <recommendedName>
        <fullName evidence="2">BTB domain-containing protein</fullName>
    </recommendedName>
</protein>
<dbReference type="SUPFAM" id="SSF54695">
    <property type="entry name" value="POZ domain"/>
    <property type="match status" value="1"/>
</dbReference>
<dbReference type="PROSITE" id="PS50097">
    <property type="entry name" value="BTB"/>
    <property type="match status" value="1"/>
</dbReference>
<gene>
    <name evidence="3" type="ORF">IWX90DRAFT_481965</name>
</gene>
<dbReference type="CDD" id="cd18186">
    <property type="entry name" value="BTB_POZ_ZBTB_KLHL-like"/>
    <property type="match status" value="1"/>
</dbReference>
<evidence type="ECO:0000313" key="3">
    <source>
        <dbReference type="EMBL" id="KAK8176911.1"/>
    </source>
</evidence>
<reference evidence="3 4" key="1">
    <citation type="journal article" date="2022" name="G3 (Bethesda)">
        <title>Enemy or ally: a genomic approach to elucidate the lifestyle of Phyllosticta citrichinaensis.</title>
        <authorList>
            <person name="Buijs V.A."/>
            <person name="Groenewald J.Z."/>
            <person name="Haridas S."/>
            <person name="LaButti K.M."/>
            <person name="Lipzen A."/>
            <person name="Martin F.M."/>
            <person name="Barry K."/>
            <person name="Grigoriev I.V."/>
            <person name="Crous P.W."/>
            <person name="Seidl M.F."/>
        </authorList>
    </citation>
    <scope>NUCLEOTIDE SEQUENCE [LARGE SCALE GENOMIC DNA]</scope>
    <source>
        <strain evidence="3 4">CBS 129764</strain>
    </source>
</reference>
<accession>A0ABR1Y5L7</accession>
<dbReference type="SMART" id="SM00225">
    <property type="entry name" value="BTB"/>
    <property type="match status" value="1"/>
</dbReference>
<dbReference type="Proteomes" id="UP001456524">
    <property type="component" value="Unassembled WGS sequence"/>
</dbReference>
<dbReference type="Pfam" id="PF12511">
    <property type="entry name" value="DUF3716"/>
    <property type="match status" value="1"/>
</dbReference>
<dbReference type="InterPro" id="IPR022190">
    <property type="entry name" value="DUF3716"/>
</dbReference>
<dbReference type="Gene3D" id="3.30.710.10">
    <property type="entry name" value="Potassium Channel Kv1.1, Chain A"/>
    <property type="match status" value="1"/>
</dbReference>
<feature type="compositionally biased region" description="Pro residues" evidence="1">
    <location>
        <begin position="191"/>
        <end position="202"/>
    </location>
</feature>
<dbReference type="Pfam" id="PF00651">
    <property type="entry name" value="BTB"/>
    <property type="match status" value="1"/>
</dbReference>
<feature type="domain" description="BTB" evidence="2">
    <location>
        <begin position="26"/>
        <end position="105"/>
    </location>
</feature>
<feature type="region of interest" description="Disordered" evidence="1">
    <location>
        <begin position="187"/>
        <end position="232"/>
    </location>
</feature>
<evidence type="ECO:0000313" key="4">
    <source>
        <dbReference type="Proteomes" id="UP001456524"/>
    </source>
</evidence>
<dbReference type="InterPro" id="IPR011333">
    <property type="entry name" value="SKP1/BTB/POZ_sf"/>
</dbReference>
<dbReference type="PANTHER" id="PTHR47843:SF5">
    <property type="entry name" value="BTB_POZ DOMAIN PROTEIN"/>
    <property type="match status" value="1"/>
</dbReference>
<name>A0ABR1Y5L7_9PEZI</name>
<dbReference type="EMBL" id="JBBWUH010000001">
    <property type="protein sequence ID" value="KAK8176911.1"/>
    <property type="molecule type" value="Genomic_DNA"/>
</dbReference>
<organism evidence="3 4">
    <name type="scientific">Phyllosticta citrichinensis</name>
    <dbReference type="NCBI Taxonomy" id="1130410"/>
    <lineage>
        <taxon>Eukaryota</taxon>
        <taxon>Fungi</taxon>
        <taxon>Dikarya</taxon>
        <taxon>Ascomycota</taxon>
        <taxon>Pezizomycotina</taxon>
        <taxon>Dothideomycetes</taxon>
        <taxon>Dothideomycetes incertae sedis</taxon>
        <taxon>Botryosphaeriales</taxon>
        <taxon>Phyllostictaceae</taxon>
        <taxon>Phyllosticta</taxon>
    </lineage>
</organism>
<dbReference type="PANTHER" id="PTHR47843">
    <property type="entry name" value="BTB DOMAIN-CONTAINING PROTEIN-RELATED"/>
    <property type="match status" value="1"/>
</dbReference>
<evidence type="ECO:0000259" key="2">
    <source>
        <dbReference type="PROSITE" id="PS50097"/>
    </source>
</evidence>
<sequence length="439" mass="48017">MEDSPAHGQCGCSPAWASYFENERHADITIVCRDGRAIKAHKLVLSLGSPYFEKALNPAHNFKNKHLTAPPQESQSNEVQLHDEEPAVVKAVLQFIYTRDYACASVSSPGLDDSTTHTNDHDDEDDSLAAELIFHAAMHAAAGYFLMPALANIAFTRFDALATADWPRTAAALPAVIAFVYENSPSSSPASPAPSPSPPASPSPSASTNPFTNTNTTNTPTSPTPPSPPHRLRTLLTTLCAPNFSTLTSNPAFNAMMDAVGAFGRELAALLAKRNKALKQEFGGRRFLCTYCVERYCVQMDGCEGLLFAAGWLKLTGGKVIARVCSTLRKYPHSHKYVSMTRKQKLRDIVRRPGFGNATFLHQAGIPQKIPCDRCCNTGSRGRPFVGCRALLGFFGGHCANCVNLVTNGSIFGFLQSMRTRIDEEFNYYLWHQREINAR</sequence>
<dbReference type="InterPro" id="IPR000210">
    <property type="entry name" value="BTB/POZ_dom"/>
</dbReference>
<feature type="compositionally biased region" description="Low complexity" evidence="1">
    <location>
        <begin position="203"/>
        <end position="221"/>
    </location>
</feature>
<comment type="caution">
    <text evidence="3">The sequence shown here is derived from an EMBL/GenBank/DDBJ whole genome shotgun (WGS) entry which is preliminary data.</text>
</comment>